<proteinExistence type="predicted"/>
<dbReference type="PANTHER" id="PTHR22683">
    <property type="entry name" value="SPORULATION PROTEIN RELATED"/>
    <property type="match status" value="1"/>
</dbReference>
<dbReference type="PANTHER" id="PTHR22683:SF1">
    <property type="entry name" value="TYPE VII SECRETION SYSTEM PROTEIN ESSC"/>
    <property type="match status" value="1"/>
</dbReference>
<name>A0A2Z3RY78_9MICO</name>
<dbReference type="CDD" id="cd01127">
    <property type="entry name" value="TrwB_TraG_TraD_VirD4"/>
    <property type="match status" value="1"/>
</dbReference>
<protein>
    <submittedName>
        <fullName evidence="5">ESX-1 secretion system protein EccCa1</fullName>
    </submittedName>
</protein>
<dbReference type="EMBL" id="CP023994">
    <property type="protein sequence ID" value="AWR21737.1"/>
    <property type="molecule type" value="Genomic_DNA"/>
</dbReference>
<evidence type="ECO:0000313" key="5">
    <source>
        <dbReference type="EMBL" id="AWR21737.1"/>
    </source>
</evidence>
<keyword evidence="2 3" id="KW-0067">ATP-binding</keyword>
<evidence type="ECO:0000256" key="2">
    <source>
        <dbReference type="ARBA" id="ARBA00022840"/>
    </source>
</evidence>
<dbReference type="OrthoDB" id="9807790at2"/>
<dbReference type="Proteomes" id="UP000246894">
    <property type="component" value="Chromosome"/>
</dbReference>
<dbReference type="InterPro" id="IPR002543">
    <property type="entry name" value="FtsK_dom"/>
</dbReference>
<evidence type="ECO:0000256" key="1">
    <source>
        <dbReference type="ARBA" id="ARBA00022741"/>
    </source>
</evidence>
<dbReference type="KEGG" id="aum:AURMO_01144"/>
<gene>
    <name evidence="5" type="ORF">AURMO_01144</name>
</gene>
<evidence type="ECO:0000259" key="4">
    <source>
        <dbReference type="PROSITE" id="PS50901"/>
    </source>
</evidence>
<evidence type="ECO:0000313" key="6">
    <source>
        <dbReference type="Proteomes" id="UP000246894"/>
    </source>
</evidence>
<dbReference type="GO" id="GO:0003677">
    <property type="term" value="F:DNA binding"/>
    <property type="evidence" value="ECO:0007669"/>
    <property type="project" value="InterPro"/>
</dbReference>
<organism evidence="5 6">
    <name type="scientific">Aurantimicrobium photophilum</name>
    <dbReference type="NCBI Taxonomy" id="1987356"/>
    <lineage>
        <taxon>Bacteria</taxon>
        <taxon>Bacillati</taxon>
        <taxon>Actinomycetota</taxon>
        <taxon>Actinomycetes</taxon>
        <taxon>Micrococcales</taxon>
        <taxon>Microbacteriaceae</taxon>
        <taxon>Aurantimicrobium</taxon>
    </lineage>
</organism>
<sequence>MRFPVFALIAPLVTSVVLFLITGSAYTLLFALLGPVMAVAQYFDGKFHTKREALKQAEREDEEEIALSQQKQLETLAHREEMLRRNPPSSANAQPGNMMRPLWAAGAQSVGDERVVRLGVDRTDGLPVLLDITSGIAVRGTDIEAKSVIRAMAFQLAWNWGSHEITRVGIELSAEPELVALLSPTKSINVVVSHISDMDTIPVGLRYLLKVEHGRATLLDTVDAMAAPIELSVDLLTRAEANLILPKLVAETTPETKEREVIPQRVETVLNTTGMWQSTRESLVVNVGRQQSYPLLLDLVTAGPHAVITGMTGSGKTEFLKTWLVALAASYSPDELSFLIIDFKGGAGFSQLTGLAHVVGMVTDLDNAEAHRALTSLHAEIRYRERVLAQCGAGDIAALGEGIQLGRLIVVVDEFRAVLEAFPELQSVFVDLAARGRSLGIHLILSSQRVGGALGDALLANCALKVGFRVSQKQDSQALLGDDAAFVLPHIPGRAVIVGTGLDQKEFQAACLTEQDIEVVEAKTDQWRQEHLGWSPRLPWLPPLPSVIRSVDLPEPLDEAAWLGLADIPEHQVQTWAQYSPRSEGNLLITGPARSGNSNASQLIAQQLGFGLIVEAEQAWDVVVGGAAPEEGFIVDDLDAILDDFDLEHREEFLQCLTRVVRNAPKQGKAVVLGCSEHIRGVTGLLSLFPATLKLQSHAQPGRAVWNGHEVQLFLTEFLEHPVAQVEKLDFDENTSYLVVTHRKRELLLAWQEEESRLSDLGEGISVQVQNSPSIVVGTPDEWMSQPALLGALKHSSVVVLDGCTSSELRGLRLRSGLFPHTGYGKTLVVEPDGSTTRVIL</sequence>
<dbReference type="Pfam" id="PF01580">
    <property type="entry name" value="FtsK_SpoIIIE"/>
    <property type="match status" value="1"/>
</dbReference>
<keyword evidence="6" id="KW-1185">Reference proteome</keyword>
<dbReference type="GO" id="GO:0005524">
    <property type="term" value="F:ATP binding"/>
    <property type="evidence" value="ECO:0007669"/>
    <property type="project" value="UniProtKB-UniRule"/>
</dbReference>
<dbReference type="RefSeq" id="WP_110233861.1">
    <property type="nucleotide sequence ID" value="NZ_CP023994.1"/>
</dbReference>
<reference evidence="5 6" key="1">
    <citation type="submission" date="2017-10" db="EMBL/GenBank/DDBJ databases">
        <title>Genome of an Actinobacterium that displays light-enhanced growth.</title>
        <authorList>
            <person name="Maresca J.A."/>
            <person name="Hempel P."/>
            <person name="Shevchenko O."/>
            <person name="Miller K.J."/>
            <person name="Hahn M.W."/>
        </authorList>
    </citation>
    <scope>NUCLEOTIDE SEQUENCE [LARGE SCALE GENOMIC DNA]</scope>
    <source>
        <strain evidence="5 6">MWH-Mo1</strain>
    </source>
</reference>
<dbReference type="InterPro" id="IPR050206">
    <property type="entry name" value="FtsK/SpoIIIE/SftA"/>
</dbReference>
<evidence type="ECO:0000256" key="3">
    <source>
        <dbReference type="PROSITE-ProRule" id="PRU00289"/>
    </source>
</evidence>
<dbReference type="PROSITE" id="PS50901">
    <property type="entry name" value="FTSK"/>
    <property type="match status" value="1"/>
</dbReference>
<accession>A0A2Z3RY78</accession>
<feature type="domain" description="FtsK" evidence="4">
    <location>
        <begin position="292"/>
        <end position="477"/>
    </location>
</feature>
<dbReference type="Gene3D" id="3.40.50.300">
    <property type="entry name" value="P-loop containing nucleotide triphosphate hydrolases"/>
    <property type="match status" value="2"/>
</dbReference>
<keyword evidence="1 3" id="KW-0547">Nucleotide-binding</keyword>
<dbReference type="SUPFAM" id="SSF52540">
    <property type="entry name" value="P-loop containing nucleoside triphosphate hydrolases"/>
    <property type="match status" value="1"/>
</dbReference>
<feature type="binding site" evidence="3">
    <location>
        <begin position="310"/>
        <end position="317"/>
    </location>
    <ligand>
        <name>ATP</name>
        <dbReference type="ChEBI" id="CHEBI:30616"/>
    </ligand>
</feature>
<dbReference type="InterPro" id="IPR027417">
    <property type="entry name" value="P-loop_NTPase"/>
</dbReference>
<dbReference type="AlphaFoldDB" id="A0A2Z3RY78"/>